<dbReference type="GO" id="GO:0035267">
    <property type="term" value="C:NuA4 histone acetyltransferase complex"/>
    <property type="evidence" value="ECO:0007669"/>
    <property type="project" value="TreeGrafter"/>
</dbReference>
<dbReference type="OrthoDB" id="787137at2759"/>
<keyword evidence="10" id="KW-0804">Transcription</keyword>
<feature type="compositionally biased region" description="Polar residues" evidence="15">
    <location>
        <begin position="30"/>
        <end position="39"/>
    </location>
</feature>
<keyword evidence="12" id="KW-0012">Acyltransferase</keyword>
<dbReference type="GO" id="GO:0005634">
    <property type="term" value="C:nucleus"/>
    <property type="evidence" value="ECO:0007669"/>
    <property type="project" value="UniProtKB-SubCell"/>
</dbReference>
<comment type="subcellular location">
    <subcellularLocation>
        <location evidence="1">Nucleus</location>
    </subcellularLocation>
</comment>
<evidence type="ECO:0000256" key="13">
    <source>
        <dbReference type="ARBA" id="ARBA00045805"/>
    </source>
</evidence>
<keyword evidence="18" id="KW-1185">Reference proteome</keyword>
<dbReference type="EC" id="2.3.1.48" evidence="3"/>
<dbReference type="InterPro" id="IPR036388">
    <property type="entry name" value="WH-like_DNA-bd_sf"/>
</dbReference>
<dbReference type="Gene3D" id="3.40.630.30">
    <property type="match status" value="1"/>
</dbReference>
<keyword evidence="5" id="KW-0479">Metal-binding</keyword>
<dbReference type="Gene3D" id="3.30.60.60">
    <property type="entry name" value="N-acetyl transferase-like"/>
    <property type="match status" value="1"/>
</dbReference>
<evidence type="ECO:0000256" key="3">
    <source>
        <dbReference type="ARBA" id="ARBA00013184"/>
    </source>
</evidence>
<dbReference type="InterPro" id="IPR002717">
    <property type="entry name" value="HAT_MYST-type"/>
</dbReference>
<evidence type="ECO:0000256" key="1">
    <source>
        <dbReference type="ARBA" id="ARBA00004123"/>
    </source>
</evidence>
<evidence type="ECO:0000256" key="4">
    <source>
        <dbReference type="ARBA" id="ARBA00022679"/>
    </source>
</evidence>
<evidence type="ECO:0000256" key="2">
    <source>
        <dbReference type="ARBA" id="ARBA00010107"/>
    </source>
</evidence>
<dbReference type="SUPFAM" id="SSF55729">
    <property type="entry name" value="Acyl-CoA N-acyltransferases (Nat)"/>
    <property type="match status" value="1"/>
</dbReference>
<dbReference type="STRING" id="41688.A0A2N3NFL5"/>
<dbReference type="GO" id="GO:0006355">
    <property type="term" value="P:regulation of DNA-templated transcription"/>
    <property type="evidence" value="ECO:0007669"/>
    <property type="project" value="InterPro"/>
</dbReference>
<dbReference type="Gene3D" id="1.10.10.10">
    <property type="entry name" value="Winged helix-like DNA-binding domain superfamily/Winged helix DNA-binding domain"/>
    <property type="match status" value="1"/>
</dbReference>
<keyword evidence="11" id="KW-0539">Nucleus</keyword>
<comment type="caution">
    <text evidence="17">The sequence shown here is derived from an EMBL/GenBank/DDBJ whole genome shotgun (WGS) entry which is preliminary data.</text>
</comment>
<name>A0A2N3NFL5_9PEZI</name>
<accession>A0A2N3NFL5</accession>
<feature type="region of interest" description="Disordered" evidence="15">
    <location>
        <begin position="542"/>
        <end position="596"/>
    </location>
</feature>
<evidence type="ECO:0000256" key="11">
    <source>
        <dbReference type="ARBA" id="ARBA00023242"/>
    </source>
</evidence>
<dbReference type="InterPro" id="IPR050603">
    <property type="entry name" value="MYST_HAT"/>
</dbReference>
<organism evidence="17 18">
    <name type="scientific">Lomentospora prolificans</name>
    <dbReference type="NCBI Taxonomy" id="41688"/>
    <lineage>
        <taxon>Eukaryota</taxon>
        <taxon>Fungi</taxon>
        <taxon>Dikarya</taxon>
        <taxon>Ascomycota</taxon>
        <taxon>Pezizomycotina</taxon>
        <taxon>Sordariomycetes</taxon>
        <taxon>Hypocreomycetidae</taxon>
        <taxon>Microascales</taxon>
        <taxon>Microascaceae</taxon>
        <taxon>Lomentospora</taxon>
    </lineage>
</organism>
<feature type="compositionally biased region" description="Basic and acidic residues" evidence="15">
    <location>
        <begin position="122"/>
        <end position="138"/>
    </location>
</feature>
<dbReference type="FunFam" id="3.40.630.30:FF:000067">
    <property type="entry name" value="Histone acetyltransferase"/>
    <property type="match status" value="1"/>
</dbReference>
<dbReference type="PANTHER" id="PTHR10615:SF219">
    <property type="entry name" value="HISTONE ACETYLTRANSFERASE KAT5"/>
    <property type="match status" value="1"/>
</dbReference>
<sequence length="647" mass="71298">MAPSKRNNRQNHADAHEPLPHIVTRRTTRHTPSSAQVQPSTTGAAATSTTTKPTLISTSDIPIPKPKRGRPPAITATTKSVVAMAPSAAPPTSTKSNGSGAEKSTAPVKYAQTTLKWPTVPRTDDTDKKTDKSTKDTKAANGSHVRPAETMRLAHDALPNAHTAQRAAKPSATTEPTRQQLSKSAPPKATSSPLTEKLTEPPTKPAPVAVERNIDKVVLGNICFKTWYPSYYGKDVLGETSSRSEASSSGSKSHPRRERDPSPMLDRLYVCPCCFKYSKELVMWLEHVRDCESKAFVPGRKIYSHPKANRAVLVPVETNAKQPKRRRGDTAAAPVPRTVQDVGEWSIWEVDGEKDVLFCQNLSLFAKLFLDNKSVFFDVTGFKYFLLVFSRPTKPNTTDDPPIMKHQICGFFSKEKLSWDNNNLACILVFPPWQRKGLGSLLMGISYEISRREGILGGPEKPISELGRKGYRRFWAGEIARWILSLDTGSSNGTSSNKKRRVDDDTQGETEEVIVDIADCSRETWITPEDCLGVLREMGVVEDAGTGPPKPKPVTPLEETTEDADDGQQAEKKDSEPATDAAQNVERDNEPQMVPRVRIGKDAIRAWVVAQKINLERACDPNGFVPEYLEELEAAKRESVEVDDVAV</sequence>
<dbReference type="AlphaFoldDB" id="A0A2N3NFL5"/>
<evidence type="ECO:0000256" key="12">
    <source>
        <dbReference type="ARBA" id="ARBA00023315"/>
    </source>
</evidence>
<reference evidence="17 18" key="1">
    <citation type="journal article" date="2017" name="G3 (Bethesda)">
        <title>First Draft Genome Sequence of the Pathogenic Fungus Lomentospora prolificans (Formerly Scedosporium prolificans).</title>
        <authorList>
            <person name="Luo R."/>
            <person name="Zimin A."/>
            <person name="Workman R."/>
            <person name="Fan Y."/>
            <person name="Pertea G."/>
            <person name="Grossman N."/>
            <person name="Wear M.P."/>
            <person name="Jia B."/>
            <person name="Miller H."/>
            <person name="Casadevall A."/>
            <person name="Timp W."/>
            <person name="Zhang S.X."/>
            <person name="Salzberg S.L."/>
        </authorList>
    </citation>
    <scope>NUCLEOTIDE SEQUENCE [LARGE SCALE GENOMIC DNA]</scope>
    <source>
        <strain evidence="17 18">JHH-5317</strain>
    </source>
</reference>
<feature type="region of interest" description="Disordered" evidence="15">
    <location>
        <begin position="239"/>
        <end position="261"/>
    </location>
</feature>
<dbReference type="InParanoid" id="A0A2N3NFL5"/>
<feature type="domain" description="MYST-type HAT" evidence="16">
    <location>
        <begin position="209"/>
        <end position="556"/>
    </location>
</feature>
<dbReference type="Pfam" id="PF01853">
    <property type="entry name" value="MOZ_SAS"/>
    <property type="match status" value="1"/>
</dbReference>
<keyword evidence="9" id="KW-0805">Transcription regulation</keyword>
<evidence type="ECO:0000256" key="8">
    <source>
        <dbReference type="ARBA" id="ARBA00022990"/>
    </source>
</evidence>
<keyword evidence="7" id="KW-0862">Zinc</keyword>
<keyword evidence="8" id="KW-0007">Acetylation</keyword>
<feature type="compositionally biased region" description="Low complexity" evidence="15">
    <location>
        <begin position="79"/>
        <end position="96"/>
    </location>
</feature>
<evidence type="ECO:0000256" key="14">
    <source>
        <dbReference type="PIRSR" id="PIRSR602717-51"/>
    </source>
</evidence>
<evidence type="ECO:0000256" key="5">
    <source>
        <dbReference type="ARBA" id="ARBA00022723"/>
    </source>
</evidence>
<feature type="compositionally biased region" description="Low complexity" evidence="15">
    <location>
        <begin position="40"/>
        <end position="62"/>
    </location>
</feature>
<dbReference type="GO" id="GO:0008270">
    <property type="term" value="F:zinc ion binding"/>
    <property type="evidence" value="ECO:0007669"/>
    <property type="project" value="UniProtKB-KW"/>
</dbReference>
<dbReference type="PROSITE" id="PS51726">
    <property type="entry name" value="MYST_HAT"/>
    <property type="match status" value="1"/>
</dbReference>
<evidence type="ECO:0000256" key="7">
    <source>
        <dbReference type="ARBA" id="ARBA00022833"/>
    </source>
</evidence>
<evidence type="ECO:0000313" key="18">
    <source>
        <dbReference type="Proteomes" id="UP000233524"/>
    </source>
</evidence>
<feature type="compositionally biased region" description="Acidic residues" evidence="15">
    <location>
        <begin position="559"/>
        <end position="568"/>
    </location>
</feature>
<feature type="compositionally biased region" description="Low complexity" evidence="15">
    <location>
        <begin position="241"/>
        <end position="252"/>
    </location>
</feature>
<feature type="region of interest" description="Disordered" evidence="15">
    <location>
        <begin position="490"/>
        <end position="509"/>
    </location>
</feature>
<evidence type="ECO:0000313" key="17">
    <source>
        <dbReference type="EMBL" id="PKS11223.1"/>
    </source>
</evidence>
<comment type="similarity">
    <text evidence="2">Belongs to the MYST (SAS/MOZ) family.</text>
</comment>
<comment type="function">
    <text evidence="13">Catalytic component of the NuA4 histone acetyltransferase (HAT) complex which is involved in epigenetic transcriptional activation of selected genes principally by acetylation of nucleosomal histones H4, H3, H2B, H2A and H2A variant H2A.Z. Acetylates histone H4 to form H4K5ac, H4K8ac, H4K12ac and H4K16ac, histone H3 to form H3K14ac, and histone H2A to form H2AK4ac and H2AK7ac. The NuA4 complex is involved in the DNA damage response and is required for chromosome segregation. The NuA4 complex plays a direct role in repair of DNA double-strand breaks (DSBs) through homologous recombination. Recruitment to promoters depends on H3K4me. Also acetylates non-histone proteins. In addition to protein acetyltransferase, can use different acyl-CoA substrates, such as 2-hydroxyisobutanoyl-CoA (2-hydroxyisobutyryl-CoA) or (2E)-butenoyl-CoA (crotonyl-CoA), and is able to mediate protein 2-hydroxyisobutyrylation and crotonylation, respectively.</text>
</comment>
<dbReference type="Proteomes" id="UP000233524">
    <property type="component" value="Unassembled WGS sequence"/>
</dbReference>
<feature type="region of interest" description="Disordered" evidence="15">
    <location>
        <begin position="162"/>
        <end position="207"/>
    </location>
</feature>
<evidence type="ECO:0000256" key="9">
    <source>
        <dbReference type="ARBA" id="ARBA00023015"/>
    </source>
</evidence>
<protein>
    <recommendedName>
        <fullName evidence="3">histone acetyltransferase</fullName>
        <ecNumber evidence="3">2.3.1.48</ecNumber>
    </recommendedName>
</protein>
<feature type="compositionally biased region" description="Low complexity" evidence="15">
    <location>
        <begin position="181"/>
        <end position="195"/>
    </location>
</feature>
<evidence type="ECO:0000256" key="15">
    <source>
        <dbReference type="SAM" id="MobiDB-lite"/>
    </source>
</evidence>
<gene>
    <name evidence="17" type="ORF">jhhlp_002984</name>
</gene>
<keyword evidence="6" id="KW-0863">Zinc-finger</keyword>
<dbReference type="GO" id="GO:0046972">
    <property type="term" value="F:histone H4K16 acetyltransferase activity"/>
    <property type="evidence" value="ECO:0007669"/>
    <property type="project" value="TreeGrafter"/>
</dbReference>
<feature type="region of interest" description="Disordered" evidence="15">
    <location>
        <begin position="1"/>
        <end position="148"/>
    </location>
</feature>
<feature type="compositionally biased region" description="Polar residues" evidence="15">
    <location>
        <begin position="171"/>
        <end position="180"/>
    </location>
</feature>
<proteinExistence type="inferred from homology"/>
<dbReference type="InterPro" id="IPR016181">
    <property type="entry name" value="Acyl_CoA_acyltransferase"/>
</dbReference>
<keyword evidence="4" id="KW-0808">Transferase</keyword>
<evidence type="ECO:0000256" key="10">
    <source>
        <dbReference type="ARBA" id="ARBA00023163"/>
    </source>
</evidence>
<dbReference type="EMBL" id="NLAX01000008">
    <property type="protein sequence ID" value="PKS11223.1"/>
    <property type="molecule type" value="Genomic_DNA"/>
</dbReference>
<dbReference type="VEuPathDB" id="FungiDB:jhhlp_002984"/>
<dbReference type="PANTHER" id="PTHR10615">
    <property type="entry name" value="HISTONE ACETYLTRANSFERASE"/>
    <property type="match status" value="1"/>
</dbReference>
<evidence type="ECO:0000256" key="6">
    <source>
        <dbReference type="ARBA" id="ARBA00022771"/>
    </source>
</evidence>
<feature type="active site" description="Proton donor/acceptor" evidence="14">
    <location>
        <position position="460"/>
    </location>
</feature>
<evidence type="ECO:0000259" key="16">
    <source>
        <dbReference type="PROSITE" id="PS51726"/>
    </source>
</evidence>